<reference evidence="4 5" key="1">
    <citation type="submission" date="2018-04" db="EMBL/GenBank/DDBJ databases">
        <title>Methylobacterium sp. PR1016A genome.</title>
        <authorList>
            <person name="Park W."/>
        </authorList>
    </citation>
    <scope>NUCLEOTIDE SEQUENCE [LARGE SCALE GENOMIC DNA]</scope>
    <source>
        <strain evidence="4 5">PR1016A</strain>
    </source>
</reference>
<dbReference type="GO" id="GO:0006749">
    <property type="term" value="P:glutathione metabolic process"/>
    <property type="evidence" value="ECO:0007669"/>
    <property type="project" value="TreeGrafter"/>
</dbReference>
<dbReference type="EMBL" id="CP028844">
    <property type="protein sequence ID" value="AWB25864.1"/>
    <property type="molecule type" value="Genomic_DNA"/>
</dbReference>
<evidence type="ECO:0000259" key="3">
    <source>
        <dbReference type="Pfam" id="PF19278"/>
    </source>
</evidence>
<dbReference type="InterPro" id="IPR045079">
    <property type="entry name" value="Oxoprolinase-like"/>
</dbReference>
<dbReference type="RefSeq" id="WP_099957487.1">
    <property type="nucleotide sequence ID" value="NZ_CP028844.1"/>
</dbReference>
<keyword evidence="5" id="KW-1185">Reference proteome</keyword>
<gene>
    <name evidence="4" type="ORF">DA075_34135</name>
</gene>
<feature type="domain" description="Hydantoinase A/oxoprolinase" evidence="1">
    <location>
        <begin position="205"/>
        <end position="497"/>
    </location>
</feature>
<dbReference type="KEGG" id="mee:DA075_34135"/>
<dbReference type="Pfam" id="PF05378">
    <property type="entry name" value="Hydant_A_N"/>
    <property type="match status" value="1"/>
</dbReference>
<evidence type="ECO:0000259" key="2">
    <source>
        <dbReference type="Pfam" id="PF05378"/>
    </source>
</evidence>
<feature type="domain" description="Acetophenone carboxylase-like C-terminal" evidence="3">
    <location>
        <begin position="517"/>
        <end position="681"/>
    </location>
</feature>
<feature type="domain" description="Hydantoinase/oxoprolinase N-terminal" evidence="2">
    <location>
        <begin position="4"/>
        <end position="183"/>
    </location>
</feature>
<evidence type="ECO:0000313" key="5">
    <source>
        <dbReference type="Proteomes" id="UP000244755"/>
    </source>
</evidence>
<accession>A0A2R4WWF7</accession>
<dbReference type="Proteomes" id="UP000244755">
    <property type="component" value="Chromosome 2"/>
</dbReference>
<name>A0A2R4WWF7_9HYPH</name>
<proteinExistence type="predicted"/>
<evidence type="ECO:0000259" key="1">
    <source>
        <dbReference type="Pfam" id="PF01968"/>
    </source>
</evidence>
<dbReference type="PANTHER" id="PTHR11365:SF23">
    <property type="entry name" value="HYPOTHETICAL 5-OXOPROLINASE (EUROFUNG)-RELATED"/>
    <property type="match status" value="1"/>
</dbReference>
<sequence length="699" mass="72981">MLQFAVDTGGTFTDLIVREADGCARMFKAPTTPADPIAGVLDVLGVAAGEYGLTRADFLGRGVRLVHATTHALNAVVTGTTARTALIVTAGHPDILTLREGGRDQPFNFAIPYPEPYIPRNLTFEMPGRILADGSILTDLDEAAARAVIAEVARAEVEAVAVCLLWSIANPVHERRVGALLAECLPGLPVTLSHAINPAIREFRRASSAAVDASLKPMMAVYMRHLESRLKEAGFHGRTLVVTSQGGVIDAADAAAAPIHILNSGPSMAPVAGRYFAALDEGVDDVIVADTGGTTYDVSLVQRGEIPATRNTWIGPPYRGVMIGFPWVDVKSVGAGGGSIAWIDEGGLLRVGPRSAGAVPGPVAYGRGGTEPTVTDASLALGHLDPGTFLGGAMRLDRDAARAALAQRIAAPLGCSVEEAADAVLTVATENMVQAILDITVNQGVDPRNAVLIGGGGAAGLNSVRIARRLGCRSLLVPQVGPVLSAAGAVMSDLRADFRAAFFTRSTAFDAAGADAVLAELTDKAKAFIAGPGAGSIEAQIRYAVEARYATQVWEIEVPLRDSLLAGPEALAAFVADFHARHRALFSFEDPTSAIEIIGWSAEARCRLNRDNHIRIGAAGAEPGQGTGQGEGPATRRAYFGGAGWVETPVHAFDRLEPDREIPGPAIVESRLTTIVVEPGAIFQGRPSGSLSVRFGEQP</sequence>
<dbReference type="Pfam" id="PF01968">
    <property type="entry name" value="Hydantoinase_A"/>
    <property type="match status" value="1"/>
</dbReference>
<dbReference type="PANTHER" id="PTHR11365">
    <property type="entry name" value="5-OXOPROLINASE RELATED"/>
    <property type="match status" value="1"/>
</dbReference>
<dbReference type="InterPro" id="IPR002821">
    <property type="entry name" value="Hydantoinase_A"/>
</dbReference>
<dbReference type="Pfam" id="PF19278">
    <property type="entry name" value="Hydant_A_C"/>
    <property type="match status" value="1"/>
</dbReference>
<dbReference type="AlphaFoldDB" id="A0A2R4WWF7"/>
<dbReference type="InterPro" id="IPR008040">
    <property type="entry name" value="Hydant_A_N"/>
</dbReference>
<evidence type="ECO:0000313" key="4">
    <source>
        <dbReference type="EMBL" id="AWB25864.1"/>
    </source>
</evidence>
<organism evidence="4 5">
    <name type="scientific">Methylobacterium currus</name>
    <dbReference type="NCBI Taxonomy" id="2051553"/>
    <lineage>
        <taxon>Bacteria</taxon>
        <taxon>Pseudomonadati</taxon>
        <taxon>Pseudomonadota</taxon>
        <taxon>Alphaproteobacteria</taxon>
        <taxon>Hyphomicrobiales</taxon>
        <taxon>Methylobacteriaceae</taxon>
        <taxon>Methylobacterium</taxon>
    </lineage>
</organism>
<dbReference type="GO" id="GO:0017168">
    <property type="term" value="F:5-oxoprolinase (ATP-hydrolyzing) activity"/>
    <property type="evidence" value="ECO:0007669"/>
    <property type="project" value="TreeGrafter"/>
</dbReference>
<dbReference type="GO" id="GO:0005829">
    <property type="term" value="C:cytosol"/>
    <property type="evidence" value="ECO:0007669"/>
    <property type="project" value="TreeGrafter"/>
</dbReference>
<dbReference type="InterPro" id="IPR049517">
    <property type="entry name" value="ACX-like_C"/>
</dbReference>
<dbReference type="OrthoDB" id="9759608at2"/>
<protein>
    <submittedName>
        <fullName evidence="4">Hydantoinase/oxoprolinase family protein</fullName>
    </submittedName>
</protein>